<evidence type="ECO:0000313" key="2">
    <source>
        <dbReference type="Proteomes" id="UP000499080"/>
    </source>
</evidence>
<organism evidence="1 2">
    <name type="scientific">Araneus ventricosus</name>
    <name type="common">Orbweaver spider</name>
    <name type="synonym">Epeira ventricosa</name>
    <dbReference type="NCBI Taxonomy" id="182803"/>
    <lineage>
        <taxon>Eukaryota</taxon>
        <taxon>Metazoa</taxon>
        <taxon>Ecdysozoa</taxon>
        <taxon>Arthropoda</taxon>
        <taxon>Chelicerata</taxon>
        <taxon>Arachnida</taxon>
        <taxon>Araneae</taxon>
        <taxon>Araneomorphae</taxon>
        <taxon>Entelegynae</taxon>
        <taxon>Araneoidea</taxon>
        <taxon>Araneidae</taxon>
        <taxon>Araneus</taxon>
    </lineage>
</organism>
<dbReference type="AlphaFoldDB" id="A0A4Y2L178"/>
<sequence length="136" mass="15133">MAHPKTGNRGSLGRPSRYTTAALAPPLRAKVNKLRVLIENASPGSEMDIRLDVVCVIKDNQNVHTKLLQASIYIMLKFFLPMVLYTEAICNWGDYFQSPCGAIYLECCDTFSSISALFLRLHVSPCPRGVVEAERT</sequence>
<accession>A0A4Y2L178</accession>
<comment type="caution">
    <text evidence="1">The sequence shown here is derived from an EMBL/GenBank/DDBJ whole genome shotgun (WGS) entry which is preliminary data.</text>
</comment>
<name>A0A4Y2L178_ARAVE</name>
<evidence type="ECO:0000313" key="1">
    <source>
        <dbReference type="EMBL" id="GBN08364.1"/>
    </source>
</evidence>
<proteinExistence type="predicted"/>
<dbReference type="EMBL" id="BGPR01005258">
    <property type="protein sequence ID" value="GBN08364.1"/>
    <property type="molecule type" value="Genomic_DNA"/>
</dbReference>
<reference evidence="1 2" key="1">
    <citation type="journal article" date="2019" name="Sci. Rep.">
        <title>Orb-weaving spider Araneus ventricosus genome elucidates the spidroin gene catalogue.</title>
        <authorList>
            <person name="Kono N."/>
            <person name="Nakamura H."/>
            <person name="Ohtoshi R."/>
            <person name="Moran D.A.P."/>
            <person name="Shinohara A."/>
            <person name="Yoshida Y."/>
            <person name="Fujiwara M."/>
            <person name="Mori M."/>
            <person name="Tomita M."/>
            <person name="Arakawa K."/>
        </authorList>
    </citation>
    <scope>NUCLEOTIDE SEQUENCE [LARGE SCALE GENOMIC DNA]</scope>
</reference>
<dbReference type="Proteomes" id="UP000499080">
    <property type="component" value="Unassembled WGS sequence"/>
</dbReference>
<keyword evidence="2" id="KW-1185">Reference proteome</keyword>
<gene>
    <name evidence="1" type="ORF">AVEN_55588_1</name>
</gene>
<protein>
    <submittedName>
        <fullName evidence="1">Uncharacterized protein</fullName>
    </submittedName>
</protein>